<evidence type="ECO:0000313" key="2">
    <source>
        <dbReference type="EnsemblPlants" id="Ma10_p24870.1"/>
    </source>
</evidence>
<evidence type="ECO:0000313" key="3">
    <source>
        <dbReference type="Proteomes" id="UP000012960"/>
    </source>
</evidence>
<accession>A0A804L015</accession>
<dbReference type="Proteomes" id="UP000012960">
    <property type="component" value="Unplaced"/>
</dbReference>
<evidence type="ECO:0000313" key="1">
    <source>
        <dbReference type="EMBL" id="CAG1854507.1"/>
    </source>
</evidence>
<reference evidence="1" key="1">
    <citation type="submission" date="2021-03" db="EMBL/GenBank/DDBJ databases">
        <authorList>
            <consortium name="Genoscope - CEA"/>
            <person name="William W."/>
        </authorList>
    </citation>
    <scope>NUCLEOTIDE SEQUENCE</scope>
    <source>
        <strain evidence="1">Doubled-haploid Pahang</strain>
    </source>
</reference>
<gene>
    <name evidence="1" type="ORF">GSMUA_327330.1</name>
</gene>
<protein>
    <submittedName>
        <fullName evidence="1">(wild Malaysian banana) hypothetical protein</fullName>
    </submittedName>
</protein>
<dbReference type="Gramene" id="Ma10_t24870.1">
    <property type="protein sequence ID" value="Ma10_p24870.1"/>
    <property type="gene ID" value="Ma10_g24870"/>
</dbReference>
<name>A0A804L015_MUSAM</name>
<dbReference type="AlphaFoldDB" id="A0A804L015"/>
<dbReference type="EMBL" id="HG996476">
    <property type="protein sequence ID" value="CAG1854507.1"/>
    <property type="molecule type" value="Genomic_DNA"/>
</dbReference>
<keyword evidence="3" id="KW-1185">Reference proteome</keyword>
<proteinExistence type="predicted"/>
<sequence>MCLWNHISNCMGITSFGEHLQRNQQQTGYLSMQLSSISQSPESFCHAFLPTSEADDASETSSGVVIIIITRIIPSALFRRKANLNL</sequence>
<dbReference type="InParanoid" id="A0A804L015"/>
<dbReference type="EnsemblPlants" id="Ma10_t24870.1">
    <property type="protein sequence ID" value="Ma10_p24870.1"/>
    <property type="gene ID" value="Ma10_g24870"/>
</dbReference>
<reference evidence="2" key="2">
    <citation type="submission" date="2021-05" db="UniProtKB">
        <authorList>
            <consortium name="EnsemblPlants"/>
        </authorList>
    </citation>
    <scope>IDENTIFICATION</scope>
    <source>
        <strain evidence="2">subsp. malaccensis</strain>
    </source>
</reference>
<organism evidence="2 3">
    <name type="scientific">Musa acuminata subsp. malaccensis</name>
    <name type="common">Wild banana</name>
    <name type="synonym">Musa malaccensis</name>
    <dbReference type="NCBI Taxonomy" id="214687"/>
    <lineage>
        <taxon>Eukaryota</taxon>
        <taxon>Viridiplantae</taxon>
        <taxon>Streptophyta</taxon>
        <taxon>Embryophyta</taxon>
        <taxon>Tracheophyta</taxon>
        <taxon>Spermatophyta</taxon>
        <taxon>Magnoliopsida</taxon>
        <taxon>Liliopsida</taxon>
        <taxon>Zingiberales</taxon>
        <taxon>Musaceae</taxon>
        <taxon>Musa</taxon>
    </lineage>
</organism>